<dbReference type="SMART" id="SM00913">
    <property type="entry name" value="IBN_N"/>
    <property type="match status" value="1"/>
</dbReference>
<comment type="subcellular location">
    <subcellularLocation>
        <location evidence="1">Nucleus</location>
    </subcellularLocation>
</comment>
<reference evidence="6" key="1">
    <citation type="submission" date="2015-05" db="EMBL/GenBank/DDBJ databases">
        <authorList>
            <person name="Fogelqvist Johan"/>
        </authorList>
    </citation>
    <scope>NUCLEOTIDE SEQUENCE [LARGE SCALE GENOMIC DNA]</scope>
</reference>
<dbReference type="SUPFAM" id="SSF48371">
    <property type="entry name" value="ARM repeat"/>
    <property type="match status" value="1"/>
</dbReference>
<gene>
    <name evidence="5" type="ORF">BN1723_017858</name>
</gene>
<organism evidence="5 6">
    <name type="scientific">Verticillium longisporum</name>
    <name type="common">Verticillium dahliae var. longisporum</name>
    <dbReference type="NCBI Taxonomy" id="100787"/>
    <lineage>
        <taxon>Eukaryota</taxon>
        <taxon>Fungi</taxon>
        <taxon>Dikarya</taxon>
        <taxon>Ascomycota</taxon>
        <taxon>Pezizomycotina</taxon>
        <taxon>Sordariomycetes</taxon>
        <taxon>Hypocreomycetidae</taxon>
        <taxon>Glomerellales</taxon>
        <taxon>Plectosphaerellaceae</taxon>
        <taxon>Verticillium</taxon>
    </lineage>
</organism>
<dbReference type="PANTHER" id="PTHR10997:SF8">
    <property type="entry name" value="EXPORTIN-2"/>
    <property type="match status" value="1"/>
</dbReference>
<feature type="non-terminal residue" evidence="5">
    <location>
        <position position="140"/>
    </location>
</feature>
<dbReference type="PANTHER" id="PTHR10997">
    <property type="entry name" value="IMPORTIN-7, 8, 11"/>
    <property type="match status" value="1"/>
</dbReference>
<evidence type="ECO:0000313" key="5">
    <source>
        <dbReference type="EMBL" id="CRK20262.1"/>
    </source>
</evidence>
<protein>
    <recommendedName>
        <fullName evidence="4">Importin N-terminal domain-containing protein</fullName>
    </recommendedName>
</protein>
<dbReference type="InterPro" id="IPR016024">
    <property type="entry name" value="ARM-type_fold"/>
</dbReference>
<evidence type="ECO:0000259" key="4">
    <source>
        <dbReference type="PROSITE" id="PS50166"/>
    </source>
</evidence>
<dbReference type="GO" id="GO:0006611">
    <property type="term" value="P:protein export from nucleus"/>
    <property type="evidence" value="ECO:0007669"/>
    <property type="project" value="TreeGrafter"/>
</dbReference>
<dbReference type="GO" id="GO:0005635">
    <property type="term" value="C:nuclear envelope"/>
    <property type="evidence" value="ECO:0007669"/>
    <property type="project" value="TreeGrafter"/>
</dbReference>
<keyword evidence="3" id="KW-0539">Nucleus</keyword>
<dbReference type="GO" id="GO:0005049">
    <property type="term" value="F:nuclear export signal receptor activity"/>
    <property type="evidence" value="ECO:0007669"/>
    <property type="project" value="TreeGrafter"/>
</dbReference>
<feature type="domain" description="Importin N-terminal" evidence="4">
    <location>
        <begin position="24"/>
        <end position="97"/>
    </location>
</feature>
<name>A0A0G4LE19_VERLO</name>
<dbReference type="Proteomes" id="UP000045706">
    <property type="component" value="Unassembled WGS sequence"/>
</dbReference>
<dbReference type="Pfam" id="PF03810">
    <property type="entry name" value="IBN_N"/>
    <property type="match status" value="1"/>
</dbReference>
<dbReference type="GO" id="GO:0005829">
    <property type="term" value="C:cytosol"/>
    <property type="evidence" value="ECO:0007669"/>
    <property type="project" value="TreeGrafter"/>
</dbReference>
<dbReference type="Gene3D" id="1.25.10.10">
    <property type="entry name" value="Leucine-rich Repeat Variant"/>
    <property type="match status" value="1"/>
</dbReference>
<keyword evidence="2" id="KW-0813">Transport</keyword>
<dbReference type="EMBL" id="CVQI01010879">
    <property type="protein sequence ID" value="CRK20262.1"/>
    <property type="molecule type" value="Genomic_DNA"/>
</dbReference>
<dbReference type="GO" id="GO:0031267">
    <property type="term" value="F:small GTPase binding"/>
    <property type="evidence" value="ECO:0007669"/>
    <property type="project" value="InterPro"/>
</dbReference>
<dbReference type="PROSITE" id="PS50166">
    <property type="entry name" value="IMPORTIN_B_NT"/>
    <property type="match status" value="1"/>
</dbReference>
<dbReference type="InterPro" id="IPR001494">
    <property type="entry name" value="Importin-beta_N"/>
</dbReference>
<dbReference type="InterPro" id="IPR011989">
    <property type="entry name" value="ARM-like"/>
</dbReference>
<accession>A0A0G4LE19</accession>
<dbReference type="AlphaFoldDB" id="A0A0G4LE19"/>
<proteinExistence type="predicted"/>
<sequence>MAADMGTIAQLLDATLDPSQHKKAESALKQEQVKPQYSIQLLNIVASEALPPKTRLAASLAFKNFIRNNYVNAEGDYKLPADEVKTIKQQLIGLMIACPPSIQSQLGETISIIADSDFWQRWDTLTQELVDRFSNTDPKV</sequence>
<evidence type="ECO:0000256" key="3">
    <source>
        <dbReference type="ARBA" id="ARBA00023242"/>
    </source>
</evidence>
<evidence type="ECO:0000256" key="1">
    <source>
        <dbReference type="ARBA" id="ARBA00004123"/>
    </source>
</evidence>
<evidence type="ECO:0000313" key="6">
    <source>
        <dbReference type="Proteomes" id="UP000045706"/>
    </source>
</evidence>
<dbReference type="GO" id="GO:0006606">
    <property type="term" value="P:protein import into nucleus"/>
    <property type="evidence" value="ECO:0007669"/>
    <property type="project" value="TreeGrafter"/>
</dbReference>
<evidence type="ECO:0000256" key="2">
    <source>
        <dbReference type="ARBA" id="ARBA00022448"/>
    </source>
</evidence>